<dbReference type="EMBL" id="MRCC01000002">
    <property type="protein sequence ID" value="OKH28971.1"/>
    <property type="molecule type" value="Genomic_DNA"/>
</dbReference>
<dbReference type="InterPro" id="IPR045275">
    <property type="entry name" value="MscS_archaea/bacteria_type"/>
</dbReference>
<evidence type="ECO:0000256" key="1">
    <source>
        <dbReference type="ARBA" id="ARBA00004651"/>
    </source>
</evidence>
<feature type="transmembrane region" description="Helical" evidence="8">
    <location>
        <begin position="20"/>
        <end position="41"/>
    </location>
</feature>
<dbReference type="Gene3D" id="2.30.30.60">
    <property type="match status" value="1"/>
</dbReference>
<evidence type="ECO:0000313" key="11">
    <source>
        <dbReference type="EMBL" id="OKH28971.1"/>
    </source>
</evidence>
<evidence type="ECO:0000256" key="7">
    <source>
        <dbReference type="SAM" id="MobiDB-lite"/>
    </source>
</evidence>
<feature type="domain" description="Mechanosensitive ion channel MscS C-terminal" evidence="10">
    <location>
        <begin position="187"/>
        <end position="270"/>
    </location>
</feature>
<evidence type="ECO:0000256" key="5">
    <source>
        <dbReference type="ARBA" id="ARBA00022989"/>
    </source>
</evidence>
<name>A0A1U7HZB1_9CHRO</name>
<comment type="similarity">
    <text evidence="2">Belongs to the MscS (TC 1.A.23) family.</text>
</comment>
<feature type="region of interest" description="Disordered" evidence="7">
    <location>
        <begin position="278"/>
        <end position="342"/>
    </location>
</feature>
<keyword evidence="3" id="KW-1003">Cell membrane</keyword>
<evidence type="ECO:0000313" key="12">
    <source>
        <dbReference type="Proteomes" id="UP000185984"/>
    </source>
</evidence>
<evidence type="ECO:0000256" key="8">
    <source>
        <dbReference type="SAM" id="Phobius"/>
    </source>
</evidence>
<dbReference type="Proteomes" id="UP000185984">
    <property type="component" value="Unassembled WGS sequence"/>
</dbReference>
<keyword evidence="4 8" id="KW-0812">Transmembrane</keyword>
<evidence type="ECO:0000259" key="9">
    <source>
        <dbReference type="Pfam" id="PF00924"/>
    </source>
</evidence>
<dbReference type="InterPro" id="IPR010920">
    <property type="entry name" value="LSM_dom_sf"/>
</dbReference>
<protein>
    <submittedName>
        <fullName evidence="11">Mechanosensitive ion channel protein MscS</fullName>
    </submittedName>
</protein>
<dbReference type="PANTHER" id="PTHR30221">
    <property type="entry name" value="SMALL-CONDUCTANCE MECHANOSENSITIVE CHANNEL"/>
    <property type="match status" value="1"/>
</dbReference>
<dbReference type="InterPro" id="IPR011014">
    <property type="entry name" value="MscS_channel_TM-2"/>
</dbReference>
<dbReference type="InterPro" id="IPR023408">
    <property type="entry name" value="MscS_beta-dom_sf"/>
</dbReference>
<feature type="compositionally biased region" description="Basic and acidic residues" evidence="7">
    <location>
        <begin position="309"/>
        <end position="318"/>
    </location>
</feature>
<dbReference type="PROSITE" id="PS01246">
    <property type="entry name" value="UPF0003"/>
    <property type="match status" value="1"/>
</dbReference>
<dbReference type="OrthoDB" id="9809206at2"/>
<dbReference type="PANTHER" id="PTHR30221:SF1">
    <property type="entry name" value="SMALL-CONDUCTANCE MECHANOSENSITIVE CHANNEL"/>
    <property type="match status" value="1"/>
</dbReference>
<dbReference type="SUPFAM" id="SSF50182">
    <property type="entry name" value="Sm-like ribonucleoproteins"/>
    <property type="match status" value="1"/>
</dbReference>
<evidence type="ECO:0000256" key="6">
    <source>
        <dbReference type="ARBA" id="ARBA00023136"/>
    </source>
</evidence>
<dbReference type="GO" id="GO:0005886">
    <property type="term" value="C:plasma membrane"/>
    <property type="evidence" value="ECO:0007669"/>
    <property type="project" value="UniProtKB-SubCell"/>
</dbReference>
<feature type="domain" description="Mechanosensitive ion channel MscS" evidence="9">
    <location>
        <begin position="112"/>
        <end position="175"/>
    </location>
</feature>
<keyword evidence="5 8" id="KW-1133">Transmembrane helix</keyword>
<dbReference type="RefSeq" id="WP_073548119.1">
    <property type="nucleotide sequence ID" value="NZ_CAWMVK010000012.1"/>
</dbReference>
<dbReference type="InterPro" id="IPR006686">
    <property type="entry name" value="MscS_channel_CS"/>
</dbReference>
<sequence length="342" mass="38599">MNLETAALEAWQRIQGMVNSTIVLLPNVVVALIVFAIFFFAARSFKLFVRKLTRRHRQARNLGMVLGRLTQGAVVLIGLFVALSIVIPTFRAGDLVQLLGISGVAIGFAFRDILQNFLAGILILLTEPFHIDDQIVFKDFEGTVENIETRATTIRTYDGRRIVIPNSELFTNSVTVNTAFENRRLQYDIGIGYGDDIDRAKELILEAMYSVDGVLRDPAPDVLVVDLAESTVNIRARWWVKPPRRLETLQMRDGVLTAIKKTLTDNGIDMPFPTQQILFHDQTEETDGDRTRQREGWPAGNKKAPKPRRISDSIRKLAEMQSQNGENDGDCVPKTQDRKYEN</sequence>
<dbReference type="Gene3D" id="1.10.287.1260">
    <property type="match status" value="1"/>
</dbReference>
<accession>A0A1U7HZB1</accession>
<comment type="caution">
    <text evidence="11">The sequence shown here is derived from an EMBL/GenBank/DDBJ whole genome shotgun (WGS) entry which is preliminary data.</text>
</comment>
<comment type="subcellular location">
    <subcellularLocation>
        <location evidence="1">Cell membrane</location>
        <topology evidence="1">Multi-pass membrane protein</topology>
    </subcellularLocation>
</comment>
<evidence type="ECO:0000256" key="4">
    <source>
        <dbReference type="ARBA" id="ARBA00022692"/>
    </source>
</evidence>
<organism evidence="11 12">
    <name type="scientific">Chroogloeocystis siderophila 5.2 s.c.1</name>
    <dbReference type="NCBI Taxonomy" id="247279"/>
    <lineage>
        <taxon>Bacteria</taxon>
        <taxon>Bacillati</taxon>
        <taxon>Cyanobacteriota</taxon>
        <taxon>Cyanophyceae</taxon>
        <taxon>Oscillatoriophycideae</taxon>
        <taxon>Chroococcales</taxon>
        <taxon>Chroococcaceae</taxon>
        <taxon>Chroogloeocystis</taxon>
    </lineage>
</organism>
<dbReference type="AlphaFoldDB" id="A0A1U7HZB1"/>
<dbReference type="SUPFAM" id="SSF82689">
    <property type="entry name" value="Mechanosensitive channel protein MscS (YggB), C-terminal domain"/>
    <property type="match status" value="1"/>
</dbReference>
<dbReference type="Pfam" id="PF21082">
    <property type="entry name" value="MS_channel_3rd"/>
    <property type="match status" value="1"/>
</dbReference>
<dbReference type="Gene3D" id="3.30.70.100">
    <property type="match status" value="1"/>
</dbReference>
<dbReference type="InterPro" id="IPR049278">
    <property type="entry name" value="MS_channel_C"/>
</dbReference>
<reference evidence="11 12" key="1">
    <citation type="submission" date="2016-11" db="EMBL/GenBank/DDBJ databases">
        <title>Draft Genome Sequences of Nine Cyanobacterial Strains from Diverse Habitats.</title>
        <authorList>
            <person name="Zhu T."/>
            <person name="Hou S."/>
            <person name="Lu X."/>
            <person name="Hess W.R."/>
        </authorList>
    </citation>
    <scope>NUCLEOTIDE SEQUENCE [LARGE SCALE GENOMIC DNA]</scope>
    <source>
        <strain evidence="11 12">5.2 s.c.1</strain>
    </source>
</reference>
<keyword evidence="12" id="KW-1185">Reference proteome</keyword>
<dbReference type="InterPro" id="IPR006685">
    <property type="entry name" value="MscS_channel_2nd"/>
</dbReference>
<feature type="transmembrane region" description="Helical" evidence="8">
    <location>
        <begin position="62"/>
        <end position="87"/>
    </location>
</feature>
<dbReference type="Pfam" id="PF00924">
    <property type="entry name" value="MS_channel_2nd"/>
    <property type="match status" value="1"/>
</dbReference>
<proteinExistence type="inferred from homology"/>
<evidence type="ECO:0000259" key="10">
    <source>
        <dbReference type="Pfam" id="PF21082"/>
    </source>
</evidence>
<keyword evidence="6 8" id="KW-0472">Membrane</keyword>
<evidence type="ECO:0000256" key="2">
    <source>
        <dbReference type="ARBA" id="ARBA00008017"/>
    </source>
</evidence>
<evidence type="ECO:0000256" key="3">
    <source>
        <dbReference type="ARBA" id="ARBA00022475"/>
    </source>
</evidence>
<dbReference type="STRING" id="247279.NIES1031_03235"/>
<gene>
    <name evidence="11" type="ORF">NIES1031_03235</name>
</gene>
<dbReference type="SUPFAM" id="SSF82861">
    <property type="entry name" value="Mechanosensitive channel protein MscS (YggB), transmembrane region"/>
    <property type="match status" value="1"/>
</dbReference>
<dbReference type="GO" id="GO:0008381">
    <property type="term" value="F:mechanosensitive monoatomic ion channel activity"/>
    <property type="evidence" value="ECO:0007669"/>
    <property type="project" value="InterPro"/>
</dbReference>
<dbReference type="InterPro" id="IPR011066">
    <property type="entry name" value="MscS_channel_C_sf"/>
</dbReference>